<dbReference type="InterPro" id="IPR012543">
    <property type="entry name" value="DUF1694"/>
</dbReference>
<dbReference type="SUPFAM" id="SSF160515">
    <property type="entry name" value="YueI-like"/>
    <property type="match status" value="1"/>
</dbReference>
<dbReference type="Gene3D" id="3.30.1330.30">
    <property type="match status" value="1"/>
</dbReference>
<dbReference type="RefSeq" id="WP_377346012.1">
    <property type="nucleotide sequence ID" value="NZ_JBHLTP010000004.1"/>
</dbReference>
<reference evidence="1 2" key="1">
    <citation type="submission" date="2024-09" db="EMBL/GenBank/DDBJ databases">
        <authorList>
            <person name="Sun Q."/>
            <person name="Mori K."/>
        </authorList>
    </citation>
    <scope>NUCLEOTIDE SEQUENCE [LARGE SCALE GENOMIC DNA]</scope>
    <source>
        <strain evidence="1 2">NCAIM B.02529</strain>
    </source>
</reference>
<proteinExistence type="predicted"/>
<dbReference type="Proteomes" id="UP001589836">
    <property type="component" value="Unassembled WGS sequence"/>
</dbReference>
<evidence type="ECO:0000313" key="2">
    <source>
        <dbReference type="Proteomes" id="UP001589836"/>
    </source>
</evidence>
<dbReference type="InterPro" id="IPR029064">
    <property type="entry name" value="Ribosomal_eL30-like_sf"/>
</dbReference>
<protein>
    <submittedName>
        <fullName evidence="1">YueI family protein</fullName>
    </submittedName>
</protein>
<name>A0ABV6LM34_9BACI</name>
<organism evidence="1 2">
    <name type="scientific">Pontibacillus salicampi</name>
    <dbReference type="NCBI Taxonomy" id="1449801"/>
    <lineage>
        <taxon>Bacteria</taxon>
        <taxon>Bacillati</taxon>
        <taxon>Bacillota</taxon>
        <taxon>Bacilli</taxon>
        <taxon>Bacillales</taxon>
        <taxon>Bacillaceae</taxon>
        <taxon>Pontibacillus</taxon>
    </lineage>
</organism>
<dbReference type="Pfam" id="PF07997">
    <property type="entry name" value="DUF1694"/>
    <property type="match status" value="1"/>
</dbReference>
<gene>
    <name evidence="1" type="ORF">ACFFGV_07025</name>
</gene>
<comment type="caution">
    <text evidence="1">The sequence shown here is derived from an EMBL/GenBank/DDBJ whole genome shotgun (WGS) entry which is preliminary data.</text>
</comment>
<dbReference type="EMBL" id="JBHLTP010000004">
    <property type="protein sequence ID" value="MFC0523333.1"/>
    <property type="molecule type" value="Genomic_DNA"/>
</dbReference>
<dbReference type="PIRSF" id="PIRSF034303">
    <property type="entry name" value="DUF1694"/>
    <property type="match status" value="1"/>
</dbReference>
<keyword evidence="2" id="KW-1185">Reference proteome</keyword>
<sequence>MSNKEVEEALKEGMYGKKQIKPSERKRFLGTIRERVVIALTKGQLMQDKALRELESAMKQHPDTELLLNGHIASKFMKEEKALADKYNIPYTSVSNQDAESDLGAVLTYDYAVDIENIFVTEEFQEEANENNTSLLATIKSWFKPSS</sequence>
<evidence type="ECO:0000313" key="1">
    <source>
        <dbReference type="EMBL" id="MFC0523333.1"/>
    </source>
</evidence>
<accession>A0ABV6LM34</accession>